<evidence type="ECO:0000313" key="2">
    <source>
        <dbReference type="EMBL" id="CCE31782.1"/>
    </source>
</evidence>
<dbReference type="AlphaFoldDB" id="M1VWS5"/>
<sequence>MDSAAREARPTARGRETNESRCPMALLPPETKIQVMSYISTQQSLSCLAQSCGAWYETATQELYTRDAKEHGSFAIKWMAAHAVDEQTTDSALSTLETSRRWGGEIDAVKRLSESDRQRPNKDQVMYESSTALHLAVFLGNMRLTKTILDMEASLTIPCPVLLWTIMGAEELLLRVRSFQEVFQESRFGPVFAIFLAFLQSDPDMCKLLIDHGAGCEAMMVCLYGDFKVMSILHFAAVDRTTDYRQWQCLFDGFREHIDEPCPRQLKYTPLDVALINGCTQGMQIAVESGAEKVSRNGALGRPLMFGMMALPHLSIADPKPFEEHVRCLRKYVDFGGKVNPDGVSLIGLAVQFYNLVPDHRPGTRHLIYFLLEYPAYIDGTSGWRDTNVANDIVRQILEFDHDRPTQPFLKELLSDMVDRGLNLTIPDPRFFSPLYRVLRHGKGKPEWLVDLLCENGATINEDEVNFAFISWCETSRLWETNKYNAWWQHLGQEDEIFLKWCEHPYNAWWWQHVKQISPLAVARAYGIAVTQSRQLHDILTHLPLAIPDFNIHPLCRQEYCIDSIDEDVPYADFCEEDDLVPWTTPSVTNPTSRKGQKKKSSQKGSLVSNILVAEDFGRGKSSNAVECTAEYDVNHQAPKTLRQPLPSGSKAGAMSRDLDM</sequence>
<gene>
    <name evidence="2" type="ORF">CPUR_05637</name>
</gene>
<comment type="caution">
    <text evidence="2">The sequence shown here is derived from an EMBL/GenBank/DDBJ whole genome shotgun (WGS) entry which is preliminary data.</text>
</comment>
<dbReference type="InterPro" id="IPR036770">
    <property type="entry name" value="Ankyrin_rpt-contain_sf"/>
</dbReference>
<keyword evidence="3" id="KW-1185">Reference proteome</keyword>
<name>M1VWS5_CLAP2</name>
<organism evidence="2 3">
    <name type="scientific">Claviceps purpurea (strain 20.1)</name>
    <name type="common">Ergot fungus</name>
    <name type="synonym">Sphacelia segetum</name>
    <dbReference type="NCBI Taxonomy" id="1111077"/>
    <lineage>
        <taxon>Eukaryota</taxon>
        <taxon>Fungi</taxon>
        <taxon>Dikarya</taxon>
        <taxon>Ascomycota</taxon>
        <taxon>Pezizomycotina</taxon>
        <taxon>Sordariomycetes</taxon>
        <taxon>Hypocreomycetidae</taxon>
        <taxon>Hypocreales</taxon>
        <taxon>Clavicipitaceae</taxon>
        <taxon>Claviceps</taxon>
    </lineage>
</organism>
<dbReference type="InterPro" id="IPR036047">
    <property type="entry name" value="F-box-like_dom_sf"/>
</dbReference>
<dbReference type="VEuPathDB" id="FungiDB:CPUR_05637"/>
<dbReference type="SMART" id="SM00248">
    <property type="entry name" value="ANK"/>
    <property type="match status" value="4"/>
</dbReference>
<protein>
    <submittedName>
        <fullName evidence="2">Uncharacterized protein</fullName>
    </submittedName>
</protein>
<accession>M1VWS5</accession>
<dbReference type="OrthoDB" id="195446at2759"/>
<evidence type="ECO:0000256" key="1">
    <source>
        <dbReference type="SAM" id="MobiDB-lite"/>
    </source>
</evidence>
<dbReference type="EMBL" id="CAGA01000034">
    <property type="protein sequence ID" value="CCE31782.1"/>
    <property type="molecule type" value="Genomic_DNA"/>
</dbReference>
<dbReference type="InterPro" id="IPR002110">
    <property type="entry name" value="Ankyrin_rpt"/>
</dbReference>
<dbReference type="SUPFAM" id="SSF48403">
    <property type="entry name" value="Ankyrin repeat"/>
    <property type="match status" value="1"/>
</dbReference>
<dbReference type="Gene3D" id="1.25.40.20">
    <property type="entry name" value="Ankyrin repeat-containing domain"/>
    <property type="match status" value="1"/>
</dbReference>
<feature type="compositionally biased region" description="Basic and acidic residues" evidence="1">
    <location>
        <begin position="1"/>
        <end position="19"/>
    </location>
</feature>
<evidence type="ECO:0000313" key="3">
    <source>
        <dbReference type="Proteomes" id="UP000016801"/>
    </source>
</evidence>
<feature type="region of interest" description="Disordered" evidence="1">
    <location>
        <begin position="1"/>
        <end position="22"/>
    </location>
</feature>
<feature type="region of interest" description="Disordered" evidence="1">
    <location>
        <begin position="636"/>
        <end position="661"/>
    </location>
</feature>
<dbReference type="Proteomes" id="UP000016801">
    <property type="component" value="Unassembled WGS sequence"/>
</dbReference>
<reference evidence="2 3" key="1">
    <citation type="journal article" date="2013" name="PLoS Genet.">
        <title>Plant-symbiotic fungi as chemical engineers: Multi-genome analysis of the Clavicipitaceae reveals dynamics of alkaloid loci.</title>
        <authorList>
            <person name="Schardl C.L."/>
            <person name="Young C.A."/>
            <person name="Hesse U."/>
            <person name="Amyotte S.G."/>
            <person name="Andreeva K."/>
            <person name="Calie P.J."/>
            <person name="Fleetwood D.J."/>
            <person name="Haws D.C."/>
            <person name="Moore N."/>
            <person name="Oeser B."/>
            <person name="Panaccione D.G."/>
            <person name="Schweri K.K."/>
            <person name="Voisey C.R."/>
            <person name="Farman M.L."/>
            <person name="Jaromczyk J.W."/>
            <person name="Roe B.A."/>
            <person name="O'Sullivan D.M."/>
            <person name="Scott B."/>
            <person name="Tudzynski P."/>
            <person name="An Z."/>
            <person name="Arnaoudova E.G."/>
            <person name="Bullock C.T."/>
            <person name="Charlton N.D."/>
            <person name="Chen L."/>
            <person name="Cox M."/>
            <person name="Dinkins R.D."/>
            <person name="Florea S."/>
            <person name="Glenn A.E."/>
            <person name="Gordon A."/>
            <person name="Gueldener U."/>
            <person name="Harris D.R."/>
            <person name="Hollin W."/>
            <person name="Jaromczyk J."/>
            <person name="Johnson R.D."/>
            <person name="Khan A.K."/>
            <person name="Leistner E."/>
            <person name="Leuchtmann A."/>
            <person name="Li C."/>
            <person name="Liu J."/>
            <person name="Liu J."/>
            <person name="Liu M."/>
            <person name="Mace W."/>
            <person name="Machado C."/>
            <person name="Nagabhyru P."/>
            <person name="Pan J."/>
            <person name="Schmid J."/>
            <person name="Sugawara K."/>
            <person name="Steiner U."/>
            <person name="Takach J.E."/>
            <person name="Tanaka E."/>
            <person name="Webb J.S."/>
            <person name="Wilson E.V."/>
            <person name="Wiseman J.L."/>
            <person name="Yoshida R."/>
            <person name="Zeng Z."/>
        </authorList>
    </citation>
    <scope>NUCLEOTIDE SEQUENCE [LARGE SCALE GENOMIC DNA]</scope>
    <source>
        <strain evidence="2 3">20.1</strain>
    </source>
</reference>
<dbReference type="SUPFAM" id="SSF81383">
    <property type="entry name" value="F-box domain"/>
    <property type="match status" value="1"/>
</dbReference>
<dbReference type="HOGENOM" id="CLU_014359_0_0_1"/>
<proteinExistence type="predicted"/>
<dbReference type="STRING" id="1111077.M1VWS5"/>